<dbReference type="RefSeq" id="XP_007720217.1">
    <property type="nucleotide sequence ID" value="XM_007722027.1"/>
</dbReference>
<feature type="compositionally biased region" description="Polar residues" evidence="1">
    <location>
        <begin position="1009"/>
        <end position="1020"/>
    </location>
</feature>
<feature type="compositionally biased region" description="Low complexity" evidence="1">
    <location>
        <begin position="77"/>
        <end position="87"/>
    </location>
</feature>
<feature type="region of interest" description="Disordered" evidence="1">
    <location>
        <begin position="144"/>
        <end position="243"/>
    </location>
</feature>
<dbReference type="GO" id="GO:0070941">
    <property type="term" value="P:eisosome assembly"/>
    <property type="evidence" value="ECO:0007669"/>
    <property type="project" value="TreeGrafter"/>
</dbReference>
<feature type="region of interest" description="Disordered" evidence="1">
    <location>
        <begin position="387"/>
        <end position="407"/>
    </location>
</feature>
<dbReference type="HOGENOM" id="CLU_009741_0_0_1"/>
<feature type="compositionally biased region" description="Basic and acidic residues" evidence="1">
    <location>
        <begin position="540"/>
        <end position="601"/>
    </location>
</feature>
<feature type="compositionally biased region" description="Basic and acidic residues" evidence="1">
    <location>
        <begin position="898"/>
        <end position="907"/>
    </location>
</feature>
<dbReference type="InterPro" id="IPR024527">
    <property type="entry name" value="Eisosome1"/>
</dbReference>
<protein>
    <recommendedName>
        <fullName evidence="4">Eisosome protein 1</fullName>
    </recommendedName>
</protein>
<dbReference type="STRING" id="1182541.W9YTZ0"/>
<feature type="region of interest" description="Disordered" evidence="1">
    <location>
        <begin position="540"/>
        <end position="605"/>
    </location>
</feature>
<gene>
    <name evidence="2" type="ORF">A1O1_01114</name>
</gene>
<dbReference type="Proteomes" id="UP000019484">
    <property type="component" value="Unassembled WGS sequence"/>
</dbReference>
<dbReference type="PANTHER" id="PTHR28298">
    <property type="entry name" value="EISOSOME PROTEIN 1"/>
    <property type="match status" value="1"/>
</dbReference>
<feature type="compositionally biased region" description="Basic and acidic residues" evidence="1">
    <location>
        <begin position="760"/>
        <end position="774"/>
    </location>
</feature>
<evidence type="ECO:0000313" key="3">
    <source>
        <dbReference type="Proteomes" id="UP000019484"/>
    </source>
</evidence>
<feature type="compositionally biased region" description="Low complexity" evidence="1">
    <location>
        <begin position="908"/>
        <end position="922"/>
    </location>
</feature>
<feature type="compositionally biased region" description="Polar residues" evidence="1">
    <location>
        <begin position="157"/>
        <end position="182"/>
    </location>
</feature>
<dbReference type="Pfam" id="PF12757">
    <property type="entry name" value="Eisosome1"/>
    <property type="match status" value="1"/>
</dbReference>
<dbReference type="OrthoDB" id="4160487at2759"/>
<dbReference type="EMBL" id="AMWN01000001">
    <property type="protein sequence ID" value="EXJ95988.1"/>
    <property type="molecule type" value="Genomic_DNA"/>
</dbReference>
<feature type="region of interest" description="Disordered" evidence="1">
    <location>
        <begin position="65"/>
        <end position="92"/>
    </location>
</feature>
<dbReference type="GeneID" id="19156016"/>
<dbReference type="AlphaFoldDB" id="W9YTZ0"/>
<evidence type="ECO:0000256" key="1">
    <source>
        <dbReference type="SAM" id="MobiDB-lite"/>
    </source>
</evidence>
<feature type="compositionally biased region" description="Low complexity" evidence="1">
    <location>
        <begin position="826"/>
        <end position="838"/>
    </location>
</feature>
<name>W9YTZ0_9EURO</name>
<organism evidence="2 3">
    <name type="scientific">Capronia coronata CBS 617.96</name>
    <dbReference type="NCBI Taxonomy" id="1182541"/>
    <lineage>
        <taxon>Eukaryota</taxon>
        <taxon>Fungi</taxon>
        <taxon>Dikarya</taxon>
        <taxon>Ascomycota</taxon>
        <taxon>Pezizomycotina</taxon>
        <taxon>Eurotiomycetes</taxon>
        <taxon>Chaetothyriomycetidae</taxon>
        <taxon>Chaetothyriales</taxon>
        <taxon>Herpotrichiellaceae</taxon>
        <taxon>Capronia</taxon>
    </lineage>
</organism>
<feature type="compositionally biased region" description="Basic and acidic residues" evidence="1">
    <location>
        <begin position="975"/>
        <end position="984"/>
    </location>
</feature>
<feature type="compositionally biased region" description="Polar residues" evidence="1">
    <location>
        <begin position="936"/>
        <end position="951"/>
    </location>
</feature>
<proteinExistence type="predicted"/>
<evidence type="ECO:0000313" key="2">
    <source>
        <dbReference type="EMBL" id="EXJ95988.1"/>
    </source>
</evidence>
<comment type="caution">
    <text evidence="2">The sequence shown here is derived from an EMBL/GenBank/DDBJ whole genome shotgun (WGS) entry which is preliminary data.</text>
</comment>
<feature type="compositionally biased region" description="Basic and acidic residues" evidence="1">
    <location>
        <begin position="876"/>
        <end position="888"/>
    </location>
</feature>
<sequence>MSTLTGTPRSAHGPSDKLEDKAASAALYGDHETSPKHRTPSILDDDGRLSSASAAQSLKYARAQQLPSYPSTGGVKLASAGAAASLADSNKKQFEHWKPGTIPAANRAAHIAKDYESDPAWKPELSQAGSQAAMLAHKDSAPVEVWTASETEHGASAASSAVQNQKSPPAITERQSSSSNRQKALLAATASMSRGRRRAESAPIKPLQSPPQAGSSGWALKAAESSASNSHRQKASDPPLRASADLSSFDAARVQNMAKNNISRQMYTSNPPVAIEVEEKNRQDTLRASALAMARKMYAIQQAQIDEARGVGRSDSHYAAYTARRRAQSDAASLAAAKEEVIPRYENLEEAARKLAHERLAKLHDEHAEYRQYYGQQTPPLKSRLTLRRGRRTSSFQEDSDSDEEQSRKIRAQMSLFQGKLADVDNKKRQADRDALLAIAHKNVTARMNAIDEKLFSETGRTTPQQRELWERQARERAQRESDERLIHAGKVHIGGGKYLDQSEIDAIAKARLQPTLDEITEKAEQQRARDEEIRLEQERVKAEQMTEKQRLADIKAEQKAAAGREKADAKAHKAGEKRAQQEQRSAEKERHRAEKEEKRQPGAVKTRLLPGFLAKGVGTGAAVVATGGATAAGAVAAGVEEPVGDTVHDKVTMGHGEGAHTVTAGREEVATTDPHEEVPATDAQVAAQDGAPAPLDPIAIQPQEPTSPNSPSKRDSRVKSWFKRIRGGSRPENDLHDKPDAAGTPLEVHDAVTTTEPAKTSEEEDKPRSESIRDVALAGRSDAETDDMYGASPKPDGRVSPVPGEATASGSGPGPAVAEIDHRSSSISSVSGSSVLSEEPHVIAADAASSRYSADHTSKGDSGVDQVGTLSDTESEPRGRKGFRERFLSTIIPGSLSHKEKDKPKSTADGTAVATAGSTSAPIPEDGHVSPDAEPSNTTQDGKEPSTPTTQGQTNGDNADDDDDDDDDEDFEEARDTFDEERLAPPPKLVDMAGAKTSETPRIVDVGSPTSKTQSTSPAGSRFTEEL</sequence>
<reference evidence="2 3" key="1">
    <citation type="submission" date="2013-03" db="EMBL/GenBank/DDBJ databases">
        <title>The Genome Sequence of Capronia coronata CBS 617.96.</title>
        <authorList>
            <consortium name="The Broad Institute Genomics Platform"/>
            <person name="Cuomo C."/>
            <person name="de Hoog S."/>
            <person name="Gorbushina A."/>
            <person name="Walker B."/>
            <person name="Young S.K."/>
            <person name="Zeng Q."/>
            <person name="Gargeya S."/>
            <person name="Fitzgerald M."/>
            <person name="Haas B."/>
            <person name="Abouelleil A."/>
            <person name="Allen A.W."/>
            <person name="Alvarado L."/>
            <person name="Arachchi H.M."/>
            <person name="Berlin A.M."/>
            <person name="Chapman S.B."/>
            <person name="Gainer-Dewar J."/>
            <person name="Goldberg J."/>
            <person name="Griggs A."/>
            <person name="Gujja S."/>
            <person name="Hansen M."/>
            <person name="Howarth C."/>
            <person name="Imamovic A."/>
            <person name="Ireland A."/>
            <person name="Larimer J."/>
            <person name="McCowan C."/>
            <person name="Murphy C."/>
            <person name="Pearson M."/>
            <person name="Poon T.W."/>
            <person name="Priest M."/>
            <person name="Roberts A."/>
            <person name="Saif S."/>
            <person name="Shea T."/>
            <person name="Sisk P."/>
            <person name="Sykes S."/>
            <person name="Wortman J."/>
            <person name="Nusbaum C."/>
            <person name="Birren B."/>
        </authorList>
    </citation>
    <scope>NUCLEOTIDE SEQUENCE [LARGE SCALE GENOMIC DNA]</scope>
    <source>
        <strain evidence="2 3">CBS 617.96</strain>
    </source>
</reference>
<accession>W9YTZ0</accession>
<evidence type="ECO:0008006" key="4">
    <source>
        <dbReference type="Google" id="ProtNLM"/>
    </source>
</evidence>
<feature type="region of interest" description="Disordered" evidence="1">
    <location>
        <begin position="693"/>
        <end position="1028"/>
    </location>
</feature>
<dbReference type="eggNOG" id="ENOG502S8WV">
    <property type="taxonomic scope" value="Eukaryota"/>
</dbReference>
<feature type="compositionally biased region" description="Acidic residues" evidence="1">
    <location>
        <begin position="959"/>
        <end position="974"/>
    </location>
</feature>
<feature type="compositionally biased region" description="Basic and acidic residues" evidence="1">
    <location>
        <begin position="730"/>
        <end position="741"/>
    </location>
</feature>
<dbReference type="PANTHER" id="PTHR28298:SF1">
    <property type="entry name" value="EISOSOME PROTEIN 1"/>
    <property type="match status" value="1"/>
</dbReference>
<feature type="region of interest" description="Disordered" evidence="1">
    <location>
        <begin position="1"/>
        <end position="50"/>
    </location>
</feature>
<keyword evidence="3" id="KW-1185">Reference proteome</keyword>